<dbReference type="AlphaFoldDB" id="A0A2K8U7M3"/>
<dbReference type="KEGG" id="tsy:THSYN_11875"/>
<dbReference type="RefSeq" id="WP_100919351.1">
    <property type="nucleotide sequence ID" value="NZ_CP020370.1"/>
</dbReference>
<reference evidence="2 3" key="1">
    <citation type="submission" date="2017-03" db="EMBL/GenBank/DDBJ databases">
        <title>Complete genome sequence of Candidatus 'Thiodictyon syntrophicum' sp. nov. strain Cad16T, a photolithoautotroph purple sulfur bacterium isolated from an alpine meromictic lake.</title>
        <authorList>
            <person name="Luedin S.M."/>
            <person name="Pothier J.F."/>
            <person name="Danza F."/>
            <person name="Storelli N."/>
            <person name="Wittwer M."/>
            <person name="Tonolla M."/>
        </authorList>
    </citation>
    <scope>NUCLEOTIDE SEQUENCE [LARGE SCALE GENOMIC DNA]</scope>
    <source>
        <strain evidence="2 3">Cad16T</strain>
    </source>
</reference>
<keyword evidence="1" id="KW-0732">Signal</keyword>
<accession>A0A2K8U7M3</accession>
<protein>
    <submittedName>
        <fullName evidence="2">Uncharacterized protein</fullName>
    </submittedName>
</protein>
<evidence type="ECO:0000313" key="3">
    <source>
        <dbReference type="Proteomes" id="UP000232638"/>
    </source>
</evidence>
<feature type="signal peptide" evidence="1">
    <location>
        <begin position="1"/>
        <end position="19"/>
    </location>
</feature>
<proteinExistence type="predicted"/>
<evidence type="ECO:0000313" key="2">
    <source>
        <dbReference type="EMBL" id="AUB81586.1"/>
    </source>
</evidence>
<dbReference type="Proteomes" id="UP000232638">
    <property type="component" value="Chromosome"/>
</dbReference>
<feature type="chain" id="PRO_5014953343" evidence="1">
    <location>
        <begin position="20"/>
        <end position="110"/>
    </location>
</feature>
<dbReference type="OrthoDB" id="5569088at2"/>
<gene>
    <name evidence="2" type="ORF">THSYN_11875</name>
</gene>
<organism evidence="2 3">
    <name type="scientific">Candidatus Thiodictyon syntrophicum</name>
    <dbReference type="NCBI Taxonomy" id="1166950"/>
    <lineage>
        <taxon>Bacteria</taxon>
        <taxon>Pseudomonadati</taxon>
        <taxon>Pseudomonadota</taxon>
        <taxon>Gammaproteobacteria</taxon>
        <taxon>Chromatiales</taxon>
        <taxon>Chromatiaceae</taxon>
        <taxon>Thiodictyon</taxon>
    </lineage>
</organism>
<dbReference type="EMBL" id="CP020370">
    <property type="protein sequence ID" value="AUB81586.1"/>
    <property type="molecule type" value="Genomic_DNA"/>
</dbReference>
<sequence>MKHLICALLLQSGCLSARAAEPPCAAQAQERAPQLLAFHLGKGFEERMGFEGPRLKSPLRNPANPKQTFTVLEIDAYVSPHGRYRMRFIFSVMPNGCSLMGEEILELANR</sequence>
<keyword evidence="3" id="KW-1185">Reference proteome</keyword>
<name>A0A2K8U7M3_9GAMM</name>
<evidence type="ECO:0000256" key="1">
    <source>
        <dbReference type="SAM" id="SignalP"/>
    </source>
</evidence>